<accession>A0ABX8A6C9</accession>
<dbReference type="NCBIfam" id="TIGR02215">
    <property type="entry name" value="phage_chp_gp8"/>
    <property type="match status" value="1"/>
</dbReference>
<keyword evidence="2" id="KW-1185">Reference proteome</keyword>
<dbReference type="InterPro" id="IPR006450">
    <property type="entry name" value="Phage_HK97_gp6-like"/>
</dbReference>
<dbReference type="InterPro" id="IPR021146">
    <property type="entry name" value="Phage_gp6-like_head-tail"/>
</dbReference>
<dbReference type="Gene3D" id="1.10.3230.30">
    <property type="entry name" value="Phage gp6-like head-tail connector protein"/>
    <property type="match status" value="1"/>
</dbReference>
<dbReference type="Pfam" id="PF05135">
    <property type="entry name" value="Phage_connect_1"/>
    <property type="match status" value="1"/>
</dbReference>
<reference evidence="1 2" key="1">
    <citation type="submission" date="2019-02" db="EMBL/GenBank/DDBJ databases">
        <title>Emended description of the genus Rhodopseudomonas and description of Rhodopseudomonas albus sp. nov., a non-phototrophic, heavy-metal-tolerant bacterium isolated from garden soil.</title>
        <authorList>
            <person name="Bao Z."/>
            <person name="Cao W.W."/>
            <person name="Sato Y."/>
            <person name="Nishizawa T."/>
            <person name="Zhao J."/>
            <person name="Guo Y."/>
            <person name="Ohta H."/>
        </authorList>
    </citation>
    <scope>NUCLEOTIDE SEQUENCE [LARGE SCALE GENOMIC DNA]</scope>
    <source>
        <strain evidence="1 2">SK50-23</strain>
    </source>
</reference>
<protein>
    <recommendedName>
        <fullName evidence="3">PhiE125 gp8 family phage protein</fullName>
    </recommendedName>
</protein>
<sequence>MAAILLTPPAQEPLTLDEAKSFIRVEHADDDAVITALIAAARVHVEAMTRRALLAQTWRFVLDAWPRDGRFAPRIGPLRALLAAQVFDADGTAHAIDGEMFVVDSAANVIAAPCFALPVPGRAQAGIALDVACGYGADASDVPADLRHAIRLLLAHWYDHRVATADGAMVPAGVGALVAPYRMLAL</sequence>
<dbReference type="RefSeq" id="WP_211912837.1">
    <property type="nucleotide sequence ID" value="NZ_CP036498.1"/>
</dbReference>
<evidence type="ECO:0000313" key="2">
    <source>
        <dbReference type="Proteomes" id="UP000682843"/>
    </source>
</evidence>
<dbReference type="Proteomes" id="UP000682843">
    <property type="component" value="Chromosome"/>
</dbReference>
<evidence type="ECO:0008006" key="3">
    <source>
        <dbReference type="Google" id="ProtNLM"/>
    </source>
</evidence>
<dbReference type="InterPro" id="IPR011738">
    <property type="entry name" value="Phage_CHP"/>
</dbReference>
<dbReference type="NCBIfam" id="TIGR01560">
    <property type="entry name" value="put_DNA_pack"/>
    <property type="match status" value="2"/>
</dbReference>
<gene>
    <name evidence="1" type="ORF">RPMA_10930</name>
</gene>
<dbReference type="EMBL" id="CP036498">
    <property type="protein sequence ID" value="QUS39293.1"/>
    <property type="molecule type" value="Genomic_DNA"/>
</dbReference>
<name>A0ABX8A6C9_9BRAD</name>
<evidence type="ECO:0000313" key="1">
    <source>
        <dbReference type="EMBL" id="QUS39293.1"/>
    </source>
</evidence>
<organism evidence="1 2">
    <name type="scientific">Tardiphaga alba</name>
    <dbReference type="NCBI Taxonomy" id="340268"/>
    <lineage>
        <taxon>Bacteria</taxon>
        <taxon>Pseudomonadati</taxon>
        <taxon>Pseudomonadota</taxon>
        <taxon>Alphaproteobacteria</taxon>
        <taxon>Hyphomicrobiales</taxon>
        <taxon>Nitrobacteraceae</taxon>
        <taxon>Tardiphaga</taxon>
    </lineage>
</organism>
<dbReference type="CDD" id="cd08054">
    <property type="entry name" value="gp6"/>
    <property type="match status" value="1"/>
</dbReference>
<proteinExistence type="predicted"/>